<dbReference type="PROSITE" id="PS50949">
    <property type="entry name" value="HTH_GNTR"/>
    <property type="match status" value="1"/>
</dbReference>
<dbReference type="Gene3D" id="3.40.640.10">
    <property type="entry name" value="Type I PLP-dependent aspartate aminotransferase-like (Major domain)"/>
    <property type="match status" value="1"/>
</dbReference>
<gene>
    <name evidence="7" type="ORF">FKM52_19785</name>
</gene>
<dbReference type="PANTHER" id="PTHR46577:SF1">
    <property type="entry name" value="HTH-TYPE TRANSCRIPTIONAL REGULATORY PROTEIN GABR"/>
    <property type="match status" value="1"/>
</dbReference>
<keyword evidence="2" id="KW-0663">Pyridoxal phosphate</keyword>
<dbReference type="GO" id="GO:0008483">
    <property type="term" value="F:transaminase activity"/>
    <property type="evidence" value="ECO:0007669"/>
    <property type="project" value="UniProtKB-KW"/>
</dbReference>
<organism evidence="7 8">
    <name type="scientific">Mixta tenebrionis</name>
    <dbReference type="NCBI Taxonomy" id="2562439"/>
    <lineage>
        <taxon>Bacteria</taxon>
        <taxon>Pseudomonadati</taxon>
        <taxon>Pseudomonadota</taxon>
        <taxon>Gammaproteobacteria</taxon>
        <taxon>Enterobacterales</taxon>
        <taxon>Erwiniaceae</taxon>
        <taxon>Mixta</taxon>
    </lineage>
</organism>
<dbReference type="CDD" id="cd00609">
    <property type="entry name" value="AAT_like"/>
    <property type="match status" value="1"/>
</dbReference>
<keyword evidence="8" id="KW-1185">Reference proteome</keyword>
<keyword evidence="3" id="KW-0805">Transcription regulation</keyword>
<dbReference type="PANTHER" id="PTHR46577">
    <property type="entry name" value="HTH-TYPE TRANSCRIPTIONAL REGULATORY PROTEIN GABR"/>
    <property type="match status" value="1"/>
</dbReference>
<keyword evidence="7" id="KW-0032">Aminotransferase</keyword>
<dbReference type="GO" id="GO:0003700">
    <property type="term" value="F:DNA-binding transcription factor activity"/>
    <property type="evidence" value="ECO:0007669"/>
    <property type="project" value="InterPro"/>
</dbReference>
<dbReference type="InterPro" id="IPR036388">
    <property type="entry name" value="WH-like_DNA-bd_sf"/>
</dbReference>
<keyword evidence="7" id="KW-0808">Transferase</keyword>
<dbReference type="InterPro" id="IPR015421">
    <property type="entry name" value="PyrdxlP-dep_Trfase_major"/>
</dbReference>
<evidence type="ECO:0000256" key="3">
    <source>
        <dbReference type="ARBA" id="ARBA00023015"/>
    </source>
</evidence>
<comment type="similarity">
    <text evidence="1">In the C-terminal section; belongs to the class-I pyridoxal-phosphate-dependent aminotransferase family.</text>
</comment>
<dbReference type="InterPro" id="IPR036390">
    <property type="entry name" value="WH_DNA-bd_sf"/>
</dbReference>
<accession>A0A506V1X9</accession>
<dbReference type="InterPro" id="IPR000524">
    <property type="entry name" value="Tscrpt_reg_HTH_GntR"/>
</dbReference>
<dbReference type="PRINTS" id="PR00035">
    <property type="entry name" value="HTHGNTR"/>
</dbReference>
<dbReference type="GO" id="GO:0030170">
    <property type="term" value="F:pyridoxal phosphate binding"/>
    <property type="evidence" value="ECO:0007669"/>
    <property type="project" value="InterPro"/>
</dbReference>
<dbReference type="RefSeq" id="WP_141177883.1">
    <property type="nucleotide sequence ID" value="NZ_JBHUFX010000036.1"/>
</dbReference>
<evidence type="ECO:0000313" key="7">
    <source>
        <dbReference type="EMBL" id="TPW39213.1"/>
    </source>
</evidence>
<comment type="caution">
    <text evidence="7">The sequence shown here is derived from an EMBL/GenBank/DDBJ whole genome shotgun (WGS) entry which is preliminary data.</text>
</comment>
<dbReference type="Gene3D" id="1.10.10.10">
    <property type="entry name" value="Winged helix-like DNA-binding domain superfamily/Winged helix DNA-binding domain"/>
    <property type="match status" value="1"/>
</dbReference>
<dbReference type="AlphaFoldDB" id="A0A506V1X9"/>
<dbReference type="Pfam" id="PF00392">
    <property type="entry name" value="GntR"/>
    <property type="match status" value="1"/>
</dbReference>
<feature type="domain" description="HTH gntR-type" evidence="6">
    <location>
        <begin position="10"/>
        <end position="78"/>
    </location>
</feature>
<keyword evidence="5" id="KW-0804">Transcription</keyword>
<dbReference type="CDD" id="cd07377">
    <property type="entry name" value="WHTH_GntR"/>
    <property type="match status" value="1"/>
</dbReference>
<dbReference type="OrthoDB" id="9808770at2"/>
<sequence length="469" mass="51392">MMLYDSQSGVTRRHRLCCALRQAINEGSLTAGARLPSSRLLAAELGLSRVTAEAAYSQLESEGYLLRQTGRGTFVAIALRATKIDAAAADAPPPVALSRRAAAIVASGGCQDPAFPHAFAAGSPELRAFPHLLWRRLTARQQKQGSALMRYGDPQGYLPLRQAIAAYLAQARGVRALPEQVMVLTSSQQALQMLALLLLDDGAEVWMENPGYPGARHAFTSAGADLTGIAVDDRGAIPAAGAPRLIYLTPSHHYPTGAALSLERRLAWLQLAEQQQSWIIEDDYDSEFWYDAQPMPAMQGLARHGRVIYLGTFSKSLFPSLRLAWLVAPEALIEPLIRLRSIMDGHSAQLPQAVTADFIEQGHYAAHLRLMRQLYHSRRDLLQEQLNARLADRLHLLPCRGGLQLTVLLRQGDEETLTRQAARQQLLLPPLNPCWLPASSAVQQGWLLGFSALDRMEIVSGVNKLAALF</sequence>
<dbReference type="EMBL" id="VHQI01000017">
    <property type="protein sequence ID" value="TPW39213.1"/>
    <property type="molecule type" value="Genomic_DNA"/>
</dbReference>
<reference evidence="7 8" key="1">
    <citation type="submission" date="2019-06" db="EMBL/GenBank/DDBJ databases">
        <authorList>
            <person name="Yang Y."/>
        </authorList>
    </citation>
    <scope>NUCLEOTIDE SEQUENCE [LARGE SCALE GENOMIC DNA]</scope>
    <source>
        <strain evidence="7 8">BIT-26</strain>
    </source>
</reference>
<evidence type="ECO:0000256" key="4">
    <source>
        <dbReference type="ARBA" id="ARBA00023125"/>
    </source>
</evidence>
<evidence type="ECO:0000256" key="5">
    <source>
        <dbReference type="ARBA" id="ARBA00023163"/>
    </source>
</evidence>
<evidence type="ECO:0000256" key="2">
    <source>
        <dbReference type="ARBA" id="ARBA00022898"/>
    </source>
</evidence>
<dbReference type="InterPro" id="IPR015424">
    <property type="entry name" value="PyrdxlP-dep_Trfase"/>
</dbReference>
<keyword evidence="4" id="KW-0238">DNA-binding</keyword>
<dbReference type="InterPro" id="IPR004839">
    <property type="entry name" value="Aminotransferase_I/II_large"/>
</dbReference>
<evidence type="ECO:0000259" key="6">
    <source>
        <dbReference type="PROSITE" id="PS50949"/>
    </source>
</evidence>
<dbReference type="SUPFAM" id="SSF53383">
    <property type="entry name" value="PLP-dependent transferases"/>
    <property type="match status" value="1"/>
</dbReference>
<dbReference type="SUPFAM" id="SSF46785">
    <property type="entry name" value="Winged helix' DNA-binding domain"/>
    <property type="match status" value="1"/>
</dbReference>
<dbReference type="Pfam" id="PF00155">
    <property type="entry name" value="Aminotran_1_2"/>
    <property type="match status" value="1"/>
</dbReference>
<name>A0A506V1X9_9GAMM</name>
<dbReference type="GO" id="GO:0003677">
    <property type="term" value="F:DNA binding"/>
    <property type="evidence" value="ECO:0007669"/>
    <property type="project" value="UniProtKB-KW"/>
</dbReference>
<dbReference type="SMART" id="SM00345">
    <property type="entry name" value="HTH_GNTR"/>
    <property type="match status" value="1"/>
</dbReference>
<evidence type="ECO:0000256" key="1">
    <source>
        <dbReference type="ARBA" id="ARBA00005384"/>
    </source>
</evidence>
<dbReference type="InterPro" id="IPR051446">
    <property type="entry name" value="HTH_trans_reg/aminotransferase"/>
</dbReference>
<evidence type="ECO:0000313" key="8">
    <source>
        <dbReference type="Proteomes" id="UP000319523"/>
    </source>
</evidence>
<protein>
    <submittedName>
        <fullName evidence="7">PLP-dependent aminotransferase family protein</fullName>
    </submittedName>
</protein>
<dbReference type="Proteomes" id="UP000319523">
    <property type="component" value="Unassembled WGS sequence"/>
</dbReference>
<proteinExistence type="inferred from homology"/>